<protein>
    <submittedName>
        <fullName evidence="1">Uncharacterized protein</fullName>
    </submittedName>
</protein>
<organism evidence="1 2">
    <name type="scientific">Desulfuromonas versatilis</name>
    <dbReference type="NCBI Taxonomy" id="2802975"/>
    <lineage>
        <taxon>Bacteria</taxon>
        <taxon>Pseudomonadati</taxon>
        <taxon>Thermodesulfobacteriota</taxon>
        <taxon>Desulfuromonadia</taxon>
        <taxon>Desulfuromonadales</taxon>
        <taxon>Desulfuromonadaceae</taxon>
        <taxon>Desulfuromonas</taxon>
    </lineage>
</organism>
<proteinExistence type="predicted"/>
<evidence type="ECO:0000313" key="2">
    <source>
        <dbReference type="Proteomes" id="UP001319827"/>
    </source>
</evidence>
<evidence type="ECO:0000313" key="1">
    <source>
        <dbReference type="EMBL" id="BCR04528.1"/>
    </source>
</evidence>
<keyword evidence="2" id="KW-1185">Reference proteome</keyword>
<reference evidence="1 2" key="2">
    <citation type="journal article" date="2021" name="Int. J. Syst. Evol. Microbiol.">
        <title>Isolation and Polyphasic Characterization of Desulfuromonas versatilis sp. Nov., an Electrogenic Bacteria Capable of Versatile Metabolism Isolated from a Graphene Oxide-Reducing Enrichment Culture.</title>
        <authorList>
            <person name="Xie L."/>
            <person name="Yoshida N."/>
            <person name="Ishii S."/>
            <person name="Meng L."/>
        </authorList>
    </citation>
    <scope>NUCLEOTIDE SEQUENCE [LARGE SCALE GENOMIC DNA]</scope>
    <source>
        <strain evidence="1 2">NIT-T3</strain>
    </source>
</reference>
<name>A0ABM8HVH9_9BACT</name>
<dbReference type="EMBL" id="AP024355">
    <property type="protein sequence ID" value="BCR04528.1"/>
    <property type="molecule type" value="Genomic_DNA"/>
</dbReference>
<dbReference type="Proteomes" id="UP001319827">
    <property type="component" value="Chromosome"/>
</dbReference>
<accession>A0ABM8HVH9</accession>
<gene>
    <name evidence="1" type="ORF">DESUT3_15970</name>
</gene>
<sequence>MKEAILKDFFLGRVSPEALKKDLIGAVESEGKISRQYIEDMDSEFEVKSAHLVRVCDAVLDGILDPMDLSTIGFCLMASDYFEFDTDTEDGARVADAAIDWADYLINYDLNKETTKKSKERLITGKNLFTENDHYLDRHGRSKDKKGF</sequence>
<reference evidence="1 2" key="1">
    <citation type="journal article" date="2016" name="C (Basel)">
        <title>Selective Growth of and Electricity Production by Marine Exoelectrogenic Bacteria in Self-Aggregated Hydrogel of Microbially Reduced Graphene Oxide.</title>
        <authorList>
            <person name="Yoshida N."/>
            <person name="Goto Y."/>
            <person name="Miyata Y."/>
        </authorList>
    </citation>
    <scope>NUCLEOTIDE SEQUENCE [LARGE SCALE GENOMIC DNA]</scope>
    <source>
        <strain evidence="1 2">NIT-T3</strain>
    </source>
</reference>